<reference evidence="1" key="1">
    <citation type="submission" date="2016-02" db="EMBL/GenBank/DDBJ databases">
        <title>WGS assembly of Manihot esculenta.</title>
        <authorList>
            <person name="Bredeson J.V."/>
            <person name="Prochnik S.E."/>
            <person name="Lyons J.B."/>
            <person name="Schmutz J."/>
            <person name="Grimwood J."/>
            <person name="Vrebalov J."/>
            <person name="Bart R.S."/>
            <person name="Amuge T."/>
            <person name="Ferguson M.E."/>
            <person name="Green R."/>
            <person name="Putnam N."/>
            <person name="Stites J."/>
            <person name="Rounsley S."/>
            <person name="Rokhsar D.S."/>
        </authorList>
    </citation>
    <scope>NUCLEOTIDE SEQUENCE [LARGE SCALE GENOMIC DNA]</scope>
    <source>
        <tissue evidence="1">Leaf</tissue>
    </source>
</reference>
<dbReference type="AlphaFoldDB" id="A0A2C9UL34"/>
<evidence type="ECO:0000313" key="1">
    <source>
        <dbReference type="EMBL" id="OAY31747.1"/>
    </source>
</evidence>
<sequence>MEPCQNCYDFNMDLMVVVYVWCPHKKYWYMYLYNCINHLYHHIWKQQTSDVLRSSSLFIFMDEIFFLS</sequence>
<name>A0A2C9UL34_MANES</name>
<protein>
    <submittedName>
        <fullName evidence="1">Uncharacterized protein</fullName>
    </submittedName>
</protein>
<dbReference type="EMBL" id="CM004400">
    <property type="protein sequence ID" value="OAY31747.1"/>
    <property type="molecule type" value="Genomic_DNA"/>
</dbReference>
<gene>
    <name evidence="1" type="ORF">MANES_14G136600</name>
</gene>
<proteinExistence type="predicted"/>
<accession>A0A2C9UL34</accession>
<organism evidence="1">
    <name type="scientific">Manihot esculenta</name>
    <name type="common">Cassava</name>
    <name type="synonym">Jatropha manihot</name>
    <dbReference type="NCBI Taxonomy" id="3983"/>
    <lineage>
        <taxon>Eukaryota</taxon>
        <taxon>Viridiplantae</taxon>
        <taxon>Streptophyta</taxon>
        <taxon>Embryophyta</taxon>
        <taxon>Tracheophyta</taxon>
        <taxon>Spermatophyta</taxon>
        <taxon>Magnoliopsida</taxon>
        <taxon>eudicotyledons</taxon>
        <taxon>Gunneridae</taxon>
        <taxon>Pentapetalae</taxon>
        <taxon>rosids</taxon>
        <taxon>fabids</taxon>
        <taxon>Malpighiales</taxon>
        <taxon>Euphorbiaceae</taxon>
        <taxon>Crotonoideae</taxon>
        <taxon>Manihoteae</taxon>
        <taxon>Manihot</taxon>
    </lineage>
</organism>